<dbReference type="EMBL" id="RXNR01000002">
    <property type="protein sequence ID" value="RTQ96239.1"/>
    <property type="molecule type" value="Genomic_DNA"/>
</dbReference>
<evidence type="ECO:0000313" key="3">
    <source>
        <dbReference type="Proteomes" id="UP000276349"/>
    </source>
</evidence>
<evidence type="ECO:0000313" key="2">
    <source>
        <dbReference type="EMBL" id="RTQ96239.1"/>
    </source>
</evidence>
<feature type="compositionally biased region" description="Basic residues" evidence="1">
    <location>
        <begin position="1"/>
        <end position="18"/>
    </location>
</feature>
<comment type="caution">
    <text evidence="2">The sequence shown here is derived from an EMBL/GenBank/DDBJ whole genome shotgun (WGS) entry which is preliminary data.</text>
</comment>
<organism evidence="2 3">
    <name type="scientific">Lysinibacillus telephonicus</name>
    <dbReference type="NCBI Taxonomy" id="1714840"/>
    <lineage>
        <taxon>Bacteria</taxon>
        <taxon>Bacillati</taxon>
        <taxon>Bacillota</taxon>
        <taxon>Bacilli</taxon>
        <taxon>Bacillales</taxon>
        <taxon>Bacillaceae</taxon>
        <taxon>Lysinibacillus</taxon>
    </lineage>
</organism>
<dbReference type="RefSeq" id="WP_126292422.1">
    <property type="nucleotide sequence ID" value="NZ_CP155468.1"/>
</dbReference>
<evidence type="ECO:0000256" key="1">
    <source>
        <dbReference type="SAM" id="MobiDB-lite"/>
    </source>
</evidence>
<sequence length="267" mass="31883">MKCNCRHNNHYPNHSHKKHEIEEREDDQLSELDQLMKQLLDSVSEENNAELQYIEEVKSHFDSFEHHRHCKKCTHSSPGRKLNPHHKMCKCIIPYILESIIEEVNEKRKKCHCCDPCKCKKHIKVAEKPNKQNARKLSVWVDNDSCITERPNSKPRKSKHQCKCTFSTAEEMESEFYLKPHKKRRDMPESIWLSDLLSLLNKKGMLNLDVLFATIAAEGNMDFSEESFDEEFLYHFFENDFDWNCYDKKEFYYGQLPLKKVRKKRLS</sequence>
<dbReference type="AlphaFoldDB" id="A0A431UXG6"/>
<proteinExistence type="predicted"/>
<feature type="region of interest" description="Disordered" evidence="1">
    <location>
        <begin position="1"/>
        <end position="25"/>
    </location>
</feature>
<name>A0A431UXG6_9BACI</name>
<dbReference type="Proteomes" id="UP000276349">
    <property type="component" value="Unassembled WGS sequence"/>
</dbReference>
<keyword evidence="3" id="KW-1185">Reference proteome</keyword>
<gene>
    <name evidence="2" type="ORF">EKG35_00890</name>
</gene>
<accession>A0A431UXG6</accession>
<protein>
    <submittedName>
        <fullName evidence="2">Uncharacterized protein</fullName>
    </submittedName>
</protein>
<reference evidence="2 3" key="1">
    <citation type="submission" date="2018-12" db="EMBL/GenBank/DDBJ databases">
        <authorList>
            <person name="Yu L."/>
        </authorList>
    </citation>
    <scope>NUCLEOTIDE SEQUENCE [LARGE SCALE GENOMIC DNA]</scope>
    <source>
        <strain evidence="2 3">S5H2222</strain>
    </source>
</reference>